<feature type="region of interest" description="Disordered" evidence="1">
    <location>
        <begin position="580"/>
        <end position="627"/>
    </location>
</feature>
<accession>B4KRL6</accession>
<name>B4KRL6_DROMO</name>
<evidence type="ECO:0000313" key="2">
    <source>
        <dbReference type="EMBL" id="EDW10442.1"/>
    </source>
</evidence>
<dbReference type="AlphaFoldDB" id="B4KRL6"/>
<sequence length="639" mass="72501">MFSTLFFPGQAFSDDRFKACQCWRPDVTKCTTVNVEKKGDYFEDDIEDIANSLIKVMILCRLPPWEARRTKEPIKRSFRHYEEFRYRVDRVPHKRFGKENFLHDLVTEAGMNRMDSQLAYGITKRAFRAYYHGTGEGGKQLKSLESQLRHRSECIWLHASKRTAEIFAVYAGLMYWEQKQYEECIECIYKALYDELQTRIIYEDPEGRGCTCLPAVSQTSMAPKTAYKYWDTISVNTIASMKSIKTTELFFNKEVNSVSKFTSPISLHMEYTMISMEHMISKLEQASKAFTSSKTSEKSQLNRRPRKKKRKDTKCACHKLQCLQDRQAPVITAESSQGPYICRWIPYKEEDEELPHHHVPCPVSVCPPCESEVSCDDECICTCQICTCPPAYGDDMEEAHGEKLSKSGLEDYDTDYCYLAPFRDGPRVEEEEASLEEEEEEDPNACVCMCEYKRRGWPHLFTYLAPFKDVKPTPEPEPAVEPEKPRIPPPGISLDAYRCWNDPVEPQSMPASQPNSPYITLLSASKQPPFNIEVTVKTQHYPKATGKPPTGAARSSITIKRNTVALENLNAGMKAVPNVKPQQQAGKAAGPVRQPAKPQPNSVPPKAPAPAAPTATAPANAEDEKLTEEDILAMFGLNK</sequence>
<reference evidence="2 3" key="1">
    <citation type="journal article" date="2007" name="Nature">
        <title>Evolution of genes and genomes on the Drosophila phylogeny.</title>
        <authorList>
            <consortium name="Drosophila 12 Genomes Consortium"/>
            <person name="Clark A.G."/>
            <person name="Eisen M.B."/>
            <person name="Smith D.R."/>
            <person name="Bergman C.M."/>
            <person name="Oliver B."/>
            <person name="Markow T.A."/>
            <person name="Kaufman T.C."/>
            <person name="Kellis M."/>
            <person name="Gelbart W."/>
            <person name="Iyer V.N."/>
            <person name="Pollard D.A."/>
            <person name="Sackton T.B."/>
            <person name="Larracuente A.M."/>
            <person name="Singh N.D."/>
            <person name="Abad J.P."/>
            <person name="Abt D.N."/>
            <person name="Adryan B."/>
            <person name="Aguade M."/>
            <person name="Akashi H."/>
            <person name="Anderson W.W."/>
            <person name="Aquadro C.F."/>
            <person name="Ardell D.H."/>
            <person name="Arguello R."/>
            <person name="Artieri C.G."/>
            <person name="Barbash D.A."/>
            <person name="Barker D."/>
            <person name="Barsanti P."/>
            <person name="Batterham P."/>
            <person name="Batzoglou S."/>
            <person name="Begun D."/>
            <person name="Bhutkar A."/>
            <person name="Blanco E."/>
            <person name="Bosak S.A."/>
            <person name="Bradley R.K."/>
            <person name="Brand A.D."/>
            <person name="Brent M.R."/>
            <person name="Brooks A.N."/>
            <person name="Brown R.H."/>
            <person name="Butlin R.K."/>
            <person name="Caggese C."/>
            <person name="Calvi B.R."/>
            <person name="Bernardo de Carvalho A."/>
            <person name="Caspi A."/>
            <person name="Castrezana S."/>
            <person name="Celniker S.E."/>
            <person name="Chang J.L."/>
            <person name="Chapple C."/>
            <person name="Chatterji S."/>
            <person name="Chinwalla A."/>
            <person name="Civetta A."/>
            <person name="Clifton S.W."/>
            <person name="Comeron J.M."/>
            <person name="Costello J.C."/>
            <person name="Coyne J.A."/>
            <person name="Daub J."/>
            <person name="David R.G."/>
            <person name="Delcher A.L."/>
            <person name="Delehaunty K."/>
            <person name="Do C.B."/>
            <person name="Ebling H."/>
            <person name="Edwards K."/>
            <person name="Eickbush T."/>
            <person name="Evans J.D."/>
            <person name="Filipski A."/>
            <person name="Findeiss S."/>
            <person name="Freyhult E."/>
            <person name="Fulton L."/>
            <person name="Fulton R."/>
            <person name="Garcia A.C."/>
            <person name="Gardiner A."/>
            <person name="Garfield D.A."/>
            <person name="Garvin B.E."/>
            <person name="Gibson G."/>
            <person name="Gilbert D."/>
            <person name="Gnerre S."/>
            <person name="Godfrey J."/>
            <person name="Good R."/>
            <person name="Gotea V."/>
            <person name="Gravely B."/>
            <person name="Greenberg A.J."/>
            <person name="Griffiths-Jones S."/>
            <person name="Gross S."/>
            <person name="Guigo R."/>
            <person name="Gustafson E.A."/>
            <person name="Haerty W."/>
            <person name="Hahn M.W."/>
            <person name="Halligan D.L."/>
            <person name="Halpern A.L."/>
            <person name="Halter G.M."/>
            <person name="Han M.V."/>
            <person name="Heger A."/>
            <person name="Hillier L."/>
            <person name="Hinrichs A.S."/>
            <person name="Holmes I."/>
            <person name="Hoskins R.A."/>
            <person name="Hubisz M.J."/>
            <person name="Hultmark D."/>
            <person name="Huntley M.A."/>
            <person name="Jaffe D.B."/>
            <person name="Jagadeeshan S."/>
            <person name="Jeck W.R."/>
            <person name="Johnson J."/>
            <person name="Jones C.D."/>
            <person name="Jordan W.C."/>
            <person name="Karpen G.H."/>
            <person name="Kataoka E."/>
            <person name="Keightley P.D."/>
            <person name="Kheradpour P."/>
            <person name="Kirkness E.F."/>
            <person name="Koerich L.B."/>
            <person name="Kristiansen K."/>
            <person name="Kudrna D."/>
            <person name="Kulathinal R.J."/>
            <person name="Kumar S."/>
            <person name="Kwok R."/>
            <person name="Lander E."/>
            <person name="Langley C.H."/>
            <person name="Lapoint R."/>
            <person name="Lazzaro B.P."/>
            <person name="Lee S.J."/>
            <person name="Levesque L."/>
            <person name="Li R."/>
            <person name="Lin C.F."/>
            <person name="Lin M.F."/>
            <person name="Lindblad-Toh K."/>
            <person name="Llopart A."/>
            <person name="Long M."/>
            <person name="Low L."/>
            <person name="Lozovsky E."/>
            <person name="Lu J."/>
            <person name="Luo M."/>
            <person name="Machado C.A."/>
            <person name="Makalowski W."/>
            <person name="Marzo M."/>
            <person name="Matsuda M."/>
            <person name="Matzkin L."/>
            <person name="McAllister B."/>
            <person name="McBride C.S."/>
            <person name="McKernan B."/>
            <person name="McKernan K."/>
            <person name="Mendez-Lago M."/>
            <person name="Minx P."/>
            <person name="Mollenhauer M.U."/>
            <person name="Montooth K."/>
            <person name="Mount S.M."/>
            <person name="Mu X."/>
            <person name="Myers E."/>
            <person name="Negre B."/>
            <person name="Newfeld S."/>
            <person name="Nielsen R."/>
            <person name="Noor M.A."/>
            <person name="O'Grady P."/>
            <person name="Pachter L."/>
            <person name="Papaceit M."/>
            <person name="Parisi M.J."/>
            <person name="Parisi M."/>
            <person name="Parts L."/>
            <person name="Pedersen J.S."/>
            <person name="Pesole G."/>
            <person name="Phillippy A.M."/>
            <person name="Ponting C.P."/>
            <person name="Pop M."/>
            <person name="Porcelli D."/>
            <person name="Powell J.R."/>
            <person name="Prohaska S."/>
            <person name="Pruitt K."/>
            <person name="Puig M."/>
            <person name="Quesneville H."/>
            <person name="Ram K.R."/>
            <person name="Rand D."/>
            <person name="Rasmussen M.D."/>
            <person name="Reed L.K."/>
            <person name="Reenan R."/>
            <person name="Reily A."/>
            <person name="Remington K.A."/>
            <person name="Rieger T.T."/>
            <person name="Ritchie M.G."/>
            <person name="Robin C."/>
            <person name="Rogers Y.H."/>
            <person name="Rohde C."/>
            <person name="Rozas J."/>
            <person name="Rubenfield M.J."/>
            <person name="Ruiz A."/>
            <person name="Russo S."/>
            <person name="Salzberg S.L."/>
            <person name="Sanchez-Gracia A."/>
            <person name="Saranga D.J."/>
            <person name="Sato H."/>
            <person name="Schaeffer S.W."/>
            <person name="Schatz M.C."/>
            <person name="Schlenke T."/>
            <person name="Schwartz R."/>
            <person name="Segarra C."/>
            <person name="Singh R.S."/>
            <person name="Sirot L."/>
            <person name="Sirota M."/>
            <person name="Sisneros N.B."/>
            <person name="Smith C.D."/>
            <person name="Smith T.F."/>
            <person name="Spieth J."/>
            <person name="Stage D.E."/>
            <person name="Stark A."/>
            <person name="Stephan W."/>
            <person name="Strausberg R.L."/>
            <person name="Strempel S."/>
            <person name="Sturgill D."/>
            <person name="Sutton G."/>
            <person name="Sutton G.G."/>
            <person name="Tao W."/>
            <person name="Teichmann S."/>
            <person name="Tobari Y.N."/>
            <person name="Tomimura Y."/>
            <person name="Tsolas J.M."/>
            <person name="Valente V.L."/>
            <person name="Venter E."/>
            <person name="Venter J.C."/>
            <person name="Vicario S."/>
            <person name="Vieira F.G."/>
            <person name="Vilella A.J."/>
            <person name="Villasante A."/>
            <person name="Walenz B."/>
            <person name="Wang J."/>
            <person name="Wasserman M."/>
            <person name="Watts T."/>
            <person name="Wilson D."/>
            <person name="Wilson R.K."/>
            <person name="Wing R.A."/>
            <person name="Wolfner M.F."/>
            <person name="Wong A."/>
            <person name="Wong G.K."/>
            <person name="Wu C.I."/>
            <person name="Wu G."/>
            <person name="Yamamoto D."/>
            <person name="Yang H.P."/>
            <person name="Yang S.P."/>
            <person name="Yorke J.A."/>
            <person name="Yoshida K."/>
            <person name="Zdobnov E."/>
            <person name="Zhang P."/>
            <person name="Zhang Y."/>
            <person name="Zimin A.V."/>
            <person name="Baldwin J."/>
            <person name="Abdouelleil A."/>
            <person name="Abdulkadir J."/>
            <person name="Abebe A."/>
            <person name="Abera B."/>
            <person name="Abreu J."/>
            <person name="Acer S.C."/>
            <person name="Aftuck L."/>
            <person name="Alexander A."/>
            <person name="An P."/>
            <person name="Anderson E."/>
            <person name="Anderson S."/>
            <person name="Arachi H."/>
            <person name="Azer M."/>
            <person name="Bachantsang P."/>
            <person name="Barry A."/>
            <person name="Bayul T."/>
            <person name="Berlin A."/>
            <person name="Bessette D."/>
            <person name="Bloom T."/>
            <person name="Blye J."/>
            <person name="Boguslavskiy L."/>
            <person name="Bonnet C."/>
            <person name="Boukhgalter B."/>
            <person name="Bourzgui I."/>
            <person name="Brown A."/>
            <person name="Cahill P."/>
            <person name="Channer S."/>
            <person name="Cheshatsang Y."/>
            <person name="Chuda L."/>
            <person name="Citroen M."/>
            <person name="Collymore A."/>
            <person name="Cooke P."/>
            <person name="Costello M."/>
            <person name="D'Aco K."/>
            <person name="Daza R."/>
            <person name="De Haan G."/>
            <person name="DeGray S."/>
            <person name="DeMaso C."/>
            <person name="Dhargay N."/>
            <person name="Dooley K."/>
            <person name="Dooley E."/>
            <person name="Doricent M."/>
            <person name="Dorje P."/>
            <person name="Dorjee K."/>
            <person name="Dupes A."/>
            <person name="Elong R."/>
            <person name="Falk J."/>
            <person name="Farina A."/>
            <person name="Faro S."/>
            <person name="Ferguson D."/>
            <person name="Fisher S."/>
            <person name="Foley C.D."/>
            <person name="Franke A."/>
            <person name="Friedrich D."/>
            <person name="Gadbois L."/>
            <person name="Gearin G."/>
            <person name="Gearin C.R."/>
            <person name="Giannoukos G."/>
            <person name="Goode T."/>
            <person name="Graham J."/>
            <person name="Grandbois E."/>
            <person name="Grewal S."/>
            <person name="Gyaltsen K."/>
            <person name="Hafez N."/>
            <person name="Hagos B."/>
            <person name="Hall J."/>
            <person name="Henson C."/>
            <person name="Hollinger A."/>
            <person name="Honan T."/>
            <person name="Huard M.D."/>
            <person name="Hughes L."/>
            <person name="Hurhula B."/>
            <person name="Husby M.E."/>
            <person name="Kamat A."/>
            <person name="Kanga B."/>
            <person name="Kashin S."/>
            <person name="Khazanovich D."/>
            <person name="Kisner P."/>
            <person name="Lance K."/>
            <person name="Lara M."/>
            <person name="Lee W."/>
            <person name="Lennon N."/>
            <person name="Letendre F."/>
            <person name="LeVine R."/>
            <person name="Lipovsky A."/>
            <person name="Liu X."/>
            <person name="Liu J."/>
            <person name="Liu S."/>
            <person name="Lokyitsang T."/>
            <person name="Lokyitsang Y."/>
            <person name="Lubonja R."/>
            <person name="Lui A."/>
            <person name="MacDonald P."/>
            <person name="Magnisalis V."/>
            <person name="Maru K."/>
            <person name="Matthews C."/>
            <person name="McCusker W."/>
            <person name="McDonough S."/>
            <person name="Mehta T."/>
            <person name="Meldrim J."/>
            <person name="Meneus L."/>
            <person name="Mihai O."/>
            <person name="Mihalev A."/>
            <person name="Mihova T."/>
            <person name="Mittelman R."/>
            <person name="Mlenga V."/>
            <person name="Montmayeur A."/>
            <person name="Mulrain L."/>
            <person name="Navidi A."/>
            <person name="Naylor J."/>
            <person name="Negash T."/>
            <person name="Nguyen T."/>
            <person name="Nguyen N."/>
            <person name="Nicol R."/>
            <person name="Norbu C."/>
            <person name="Norbu N."/>
            <person name="Novod N."/>
            <person name="O'Neill B."/>
            <person name="Osman S."/>
            <person name="Markiewicz E."/>
            <person name="Oyono O.L."/>
            <person name="Patti C."/>
            <person name="Phunkhang P."/>
            <person name="Pierre F."/>
            <person name="Priest M."/>
            <person name="Raghuraman S."/>
            <person name="Rege F."/>
            <person name="Reyes R."/>
            <person name="Rise C."/>
            <person name="Rogov P."/>
            <person name="Ross K."/>
            <person name="Ryan E."/>
            <person name="Settipalli S."/>
            <person name="Shea T."/>
            <person name="Sherpa N."/>
            <person name="Shi L."/>
            <person name="Shih D."/>
            <person name="Sparrow T."/>
            <person name="Spaulding J."/>
            <person name="Stalker J."/>
            <person name="Stange-Thomann N."/>
            <person name="Stavropoulos S."/>
            <person name="Stone C."/>
            <person name="Strader C."/>
            <person name="Tesfaye S."/>
            <person name="Thomson T."/>
            <person name="Thoulutsang Y."/>
            <person name="Thoulutsang D."/>
            <person name="Topham K."/>
            <person name="Topping I."/>
            <person name="Tsamla T."/>
            <person name="Vassiliev H."/>
            <person name="Vo A."/>
            <person name="Wangchuk T."/>
            <person name="Wangdi T."/>
            <person name="Weiand M."/>
            <person name="Wilkinson J."/>
            <person name="Wilson A."/>
            <person name="Yadav S."/>
            <person name="Young G."/>
            <person name="Yu Q."/>
            <person name="Zembek L."/>
            <person name="Zhong D."/>
            <person name="Zimmer A."/>
            <person name="Zwirko Z."/>
            <person name="Jaffe D.B."/>
            <person name="Alvarez P."/>
            <person name="Brockman W."/>
            <person name="Butler J."/>
            <person name="Chin C."/>
            <person name="Gnerre S."/>
            <person name="Grabherr M."/>
            <person name="Kleber M."/>
            <person name="Mauceli E."/>
            <person name="MacCallum I."/>
        </authorList>
    </citation>
    <scope>NUCLEOTIDE SEQUENCE [LARGE SCALE GENOMIC DNA]</scope>
    <source>
        <strain evidence="3">Tucson 15081-1352.22</strain>
    </source>
</reference>
<dbReference type="EMBL" id="CH933808">
    <property type="protein sequence ID" value="EDW10442.1"/>
    <property type="molecule type" value="Genomic_DNA"/>
</dbReference>
<proteinExistence type="predicted"/>
<dbReference type="OrthoDB" id="7883648at2759"/>
<organism evidence="2 3">
    <name type="scientific">Drosophila mojavensis</name>
    <name type="common">Fruit fly</name>
    <dbReference type="NCBI Taxonomy" id="7230"/>
    <lineage>
        <taxon>Eukaryota</taxon>
        <taxon>Metazoa</taxon>
        <taxon>Ecdysozoa</taxon>
        <taxon>Arthropoda</taxon>
        <taxon>Hexapoda</taxon>
        <taxon>Insecta</taxon>
        <taxon>Pterygota</taxon>
        <taxon>Neoptera</taxon>
        <taxon>Endopterygota</taxon>
        <taxon>Diptera</taxon>
        <taxon>Brachycera</taxon>
        <taxon>Muscomorpha</taxon>
        <taxon>Ephydroidea</taxon>
        <taxon>Drosophilidae</taxon>
        <taxon>Drosophila</taxon>
    </lineage>
</organism>
<protein>
    <submittedName>
        <fullName evidence="2">Uncharacterized protein</fullName>
    </submittedName>
</protein>
<dbReference type="KEGG" id="dmo:Dmoj_GI18534"/>
<gene>
    <name evidence="2" type="primary">Dmoj\GI18534</name>
    <name evidence="2" type="ORF">Dmoj_GI18534</name>
</gene>
<dbReference type="HOGENOM" id="CLU_431663_0_0_1"/>
<dbReference type="OMA" id="NCPHLRC"/>
<keyword evidence="3" id="KW-1185">Reference proteome</keyword>
<feature type="compositionally biased region" description="Basic residues" evidence="1">
    <location>
        <begin position="301"/>
        <end position="312"/>
    </location>
</feature>
<evidence type="ECO:0000313" key="3">
    <source>
        <dbReference type="Proteomes" id="UP000009192"/>
    </source>
</evidence>
<dbReference type="PhylomeDB" id="B4KRL6"/>
<evidence type="ECO:0000256" key="1">
    <source>
        <dbReference type="SAM" id="MobiDB-lite"/>
    </source>
</evidence>
<feature type="region of interest" description="Disordered" evidence="1">
    <location>
        <begin position="290"/>
        <end position="312"/>
    </location>
</feature>
<dbReference type="Proteomes" id="UP000009192">
    <property type="component" value="Unassembled WGS sequence"/>
</dbReference>
<dbReference type="eggNOG" id="ENOG502TCWR">
    <property type="taxonomic scope" value="Eukaryota"/>
</dbReference>
<feature type="compositionally biased region" description="Pro residues" evidence="1">
    <location>
        <begin position="597"/>
        <end position="611"/>
    </location>
</feature>
<dbReference type="InParanoid" id="B4KRL6"/>